<dbReference type="AlphaFoldDB" id="A0AAV1SJ47"/>
<comment type="caution">
    <text evidence="1">The sequence shown here is derived from an EMBL/GenBank/DDBJ whole genome shotgun (WGS) entry which is preliminary data.</text>
</comment>
<reference evidence="1 2" key="1">
    <citation type="submission" date="2024-01" db="EMBL/GenBank/DDBJ databases">
        <authorList>
            <person name="Waweru B."/>
        </authorList>
    </citation>
    <scope>NUCLEOTIDE SEQUENCE [LARGE SCALE GENOMIC DNA]</scope>
</reference>
<evidence type="ECO:0000313" key="2">
    <source>
        <dbReference type="Proteomes" id="UP001314170"/>
    </source>
</evidence>
<organism evidence="1 2">
    <name type="scientific">Dovyalis caffra</name>
    <dbReference type="NCBI Taxonomy" id="77055"/>
    <lineage>
        <taxon>Eukaryota</taxon>
        <taxon>Viridiplantae</taxon>
        <taxon>Streptophyta</taxon>
        <taxon>Embryophyta</taxon>
        <taxon>Tracheophyta</taxon>
        <taxon>Spermatophyta</taxon>
        <taxon>Magnoliopsida</taxon>
        <taxon>eudicotyledons</taxon>
        <taxon>Gunneridae</taxon>
        <taxon>Pentapetalae</taxon>
        <taxon>rosids</taxon>
        <taxon>fabids</taxon>
        <taxon>Malpighiales</taxon>
        <taxon>Salicaceae</taxon>
        <taxon>Flacourtieae</taxon>
        <taxon>Dovyalis</taxon>
    </lineage>
</organism>
<accession>A0AAV1SJ47</accession>
<evidence type="ECO:0000313" key="1">
    <source>
        <dbReference type="EMBL" id="CAK7352352.1"/>
    </source>
</evidence>
<protein>
    <submittedName>
        <fullName evidence="1">Uncharacterized protein</fullName>
    </submittedName>
</protein>
<sequence>MNNTLYAKGLSIEPNIVLKETPKKLQVSSLGSPSSPSVYVPDLPFVLLPLWVSANSSNGVMKLLLDFKPPMHPYVIDSGYELLALGCLSRSLVRAMDTLPFGRCLLVIKSFLLTKNRAKSSDIELESMMFESFGNFPNSFMASPSRKDEFPVRDWVIQDSESWDLMIGIAFQVPPSIPKSEIFCQESEFSLQISTREQTKCEGV</sequence>
<dbReference type="EMBL" id="CAWUPB010001194">
    <property type="protein sequence ID" value="CAK7352352.1"/>
    <property type="molecule type" value="Genomic_DNA"/>
</dbReference>
<dbReference type="Proteomes" id="UP001314170">
    <property type="component" value="Unassembled WGS sequence"/>
</dbReference>
<name>A0AAV1SJ47_9ROSI</name>
<keyword evidence="2" id="KW-1185">Reference proteome</keyword>
<gene>
    <name evidence="1" type="ORF">DCAF_LOCUS24180</name>
</gene>
<proteinExistence type="predicted"/>